<dbReference type="EMBL" id="CP036267">
    <property type="protein sequence ID" value="QDT33102.1"/>
    <property type="molecule type" value="Genomic_DNA"/>
</dbReference>
<evidence type="ECO:0000313" key="2">
    <source>
        <dbReference type="Proteomes" id="UP000315724"/>
    </source>
</evidence>
<keyword evidence="2" id="KW-1185">Reference proteome</keyword>
<sequence length="294" mass="32411">MHISGKIALGLIVVVLAPAAILLTTMSLDIRSKWQAEVEQRQEKLTTSTDQLDKIRTKVANLEGEYQQKTFAWGEVWDAPQSVPLAGQNGIQIGVGRSSGLGRSFDPAKPPRIYAFAENGDASTYIGEFELDQLDADRAAGRLLRPAYPGEAQSWPQGKYHVRDTLPSNWLSTVADLEAQLILIGTKFRMQQEQESLMTKQLAASQVIMDQRLAELNGDADAPMGASQQVLDGLVETLRKLEDERNLVLSDVHDLRVKLVKDYIDLETSLEKNRNLVDSSQSDASARKPALAGQ</sequence>
<dbReference type="KEGG" id="tpol:Mal48_23540"/>
<organism evidence="1 2">
    <name type="scientific">Thalassoglobus polymorphus</name>
    <dbReference type="NCBI Taxonomy" id="2527994"/>
    <lineage>
        <taxon>Bacteria</taxon>
        <taxon>Pseudomonadati</taxon>
        <taxon>Planctomycetota</taxon>
        <taxon>Planctomycetia</taxon>
        <taxon>Planctomycetales</taxon>
        <taxon>Planctomycetaceae</taxon>
        <taxon>Thalassoglobus</taxon>
    </lineage>
</organism>
<accession>A0A517QN90</accession>
<dbReference type="OrthoDB" id="210628at2"/>
<name>A0A517QN90_9PLAN</name>
<dbReference type="RefSeq" id="WP_145198891.1">
    <property type="nucleotide sequence ID" value="NZ_CP036267.1"/>
</dbReference>
<dbReference type="AlphaFoldDB" id="A0A517QN90"/>
<evidence type="ECO:0000313" key="1">
    <source>
        <dbReference type="EMBL" id="QDT33102.1"/>
    </source>
</evidence>
<gene>
    <name evidence="1" type="ORF">Mal48_23540</name>
</gene>
<reference evidence="1 2" key="1">
    <citation type="submission" date="2019-02" db="EMBL/GenBank/DDBJ databases">
        <title>Deep-cultivation of Planctomycetes and their phenomic and genomic characterization uncovers novel biology.</title>
        <authorList>
            <person name="Wiegand S."/>
            <person name="Jogler M."/>
            <person name="Boedeker C."/>
            <person name="Pinto D."/>
            <person name="Vollmers J."/>
            <person name="Rivas-Marin E."/>
            <person name="Kohn T."/>
            <person name="Peeters S.H."/>
            <person name="Heuer A."/>
            <person name="Rast P."/>
            <person name="Oberbeckmann S."/>
            <person name="Bunk B."/>
            <person name="Jeske O."/>
            <person name="Meyerdierks A."/>
            <person name="Storesund J.E."/>
            <person name="Kallscheuer N."/>
            <person name="Luecker S."/>
            <person name="Lage O.M."/>
            <person name="Pohl T."/>
            <person name="Merkel B.J."/>
            <person name="Hornburger P."/>
            <person name="Mueller R.-W."/>
            <person name="Bruemmer F."/>
            <person name="Labrenz M."/>
            <person name="Spormann A.M."/>
            <person name="Op den Camp H."/>
            <person name="Overmann J."/>
            <person name="Amann R."/>
            <person name="Jetten M.S.M."/>
            <person name="Mascher T."/>
            <person name="Medema M.H."/>
            <person name="Devos D.P."/>
            <person name="Kaster A.-K."/>
            <person name="Ovreas L."/>
            <person name="Rohde M."/>
            <person name="Galperin M.Y."/>
            <person name="Jogler C."/>
        </authorList>
    </citation>
    <scope>NUCLEOTIDE SEQUENCE [LARGE SCALE GENOMIC DNA]</scope>
    <source>
        <strain evidence="1 2">Mal48</strain>
    </source>
</reference>
<protein>
    <submittedName>
        <fullName evidence="1">Uncharacterized protein</fullName>
    </submittedName>
</protein>
<proteinExistence type="predicted"/>
<dbReference type="Proteomes" id="UP000315724">
    <property type="component" value="Chromosome"/>
</dbReference>